<dbReference type="EMBL" id="JAVHJL010000004">
    <property type="protein sequence ID" value="KAK6504555.1"/>
    <property type="molecule type" value="Genomic_DNA"/>
</dbReference>
<gene>
    <name evidence="1" type="ORF">TWF481_006496</name>
</gene>
<evidence type="ECO:0000313" key="2">
    <source>
        <dbReference type="Proteomes" id="UP001370758"/>
    </source>
</evidence>
<name>A0AAV9W8N9_9PEZI</name>
<dbReference type="AlphaFoldDB" id="A0AAV9W8N9"/>
<evidence type="ECO:0000313" key="1">
    <source>
        <dbReference type="EMBL" id="KAK6504555.1"/>
    </source>
</evidence>
<sequence>MSWSTPTSILLHHRRPAFPASLKPSRLILHTVSKCPECFHKELDKEGCAVEHKPCVNGGKNDKKGLARLCDEEVVKGNTGGEGGKCWVCVFRGKVEDFVKNSDEYADMIKL</sequence>
<proteinExistence type="predicted"/>
<reference evidence="1 2" key="1">
    <citation type="submission" date="2023-08" db="EMBL/GenBank/DDBJ databases">
        <authorList>
            <person name="Palmer J.M."/>
        </authorList>
    </citation>
    <scope>NUCLEOTIDE SEQUENCE [LARGE SCALE GENOMIC DNA]</scope>
    <source>
        <strain evidence="1 2">TWF481</strain>
    </source>
</reference>
<protein>
    <submittedName>
        <fullName evidence="1">Uncharacterized protein</fullName>
    </submittedName>
</protein>
<accession>A0AAV9W8N9</accession>
<organism evidence="1 2">
    <name type="scientific">Arthrobotrys musiformis</name>
    <dbReference type="NCBI Taxonomy" id="47236"/>
    <lineage>
        <taxon>Eukaryota</taxon>
        <taxon>Fungi</taxon>
        <taxon>Dikarya</taxon>
        <taxon>Ascomycota</taxon>
        <taxon>Pezizomycotina</taxon>
        <taxon>Orbiliomycetes</taxon>
        <taxon>Orbiliales</taxon>
        <taxon>Orbiliaceae</taxon>
        <taxon>Arthrobotrys</taxon>
    </lineage>
</organism>
<dbReference type="Proteomes" id="UP001370758">
    <property type="component" value="Unassembled WGS sequence"/>
</dbReference>
<comment type="caution">
    <text evidence="1">The sequence shown here is derived from an EMBL/GenBank/DDBJ whole genome shotgun (WGS) entry which is preliminary data.</text>
</comment>
<keyword evidence="2" id="KW-1185">Reference proteome</keyword>